<dbReference type="PANTHER" id="PTHR24567:SF74">
    <property type="entry name" value="HTH-TYPE TRANSCRIPTIONAL REGULATOR ARCR"/>
    <property type="match status" value="1"/>
</dbReference>
<evidence type="ECO:0000259" key="5">
    <source>
        <dbReference type="PROSITE" id="PS50042"/>
    </source>
</evidence>
<dbReference type="AlphaFoldDB" id="A0A1H0WVK3"/>
<evidence type="ECO:0000256" key="3">
    <source>
        <dbReference type="ARBA" id="ARBA00023159"/>
    </source>
</evidence>
<dbReference type="InterPro" id="IPR036390">
    <property type="entry name" value="WH_DNA-bd_sf"/>
</dbReference>
<dbReference type="SMART" id="SM00100">
    <property type="entry name" value="cNMP"/>
    <property type="match status" value="1"/>
</dbReference>
<dbReference type="InterPro" id="IPR018490">
    <property type="entry name" value="cNMP-bd_dom_sf"/>
</dbReference>
<dbReference type="GO" id="GO:0003700">
    <property type="term" value="F:DNA-binding transcription factor activity"/>
    <property type="evidence" value="ECO:0007669"/>
    <property type="project" value="TreeGrafter"/>
</dbReference>
<dbReference type="InterPro" id="IPR000595">
    <property type="entry name" value="cNMP-bd_dom"/>
</dbReference>
<dbReference type="InterPro" id="IPR050397">
    <property type="entry name" value="Env_Response_Regulators"/>
</dbReference>
<dbReference type="GO" id="GO:0005829">
    <property type="term" value="C:cytosol"/>
    <property type="evidence" value="ECO:0007669"/>
    <property type="project" value="TreeGrafter"/>
</dbReference>
<dbReference type="PANTHER" id="PTHR24567">
    <property type="entry name" value="CRP FAMILY TRANSCRIPTIONAL REGULATORY PROTEIN"/>
    <property type="match status" value="1"/>
</dbReference>
<reference evidence="8" key="1">
    <citation type="submission" date="2016-10" db="EMBL/GenBank/DDBJ databases">
        <authorList>
            <person name="Varghese N."/>
            <person name="Submissions S."/>
        </authorList>
    </citation>
    <scope>NUCLEOTIDE SEQUENCE [LARGE SCALE GENOMIC DNA]</scope>
    <source>
        <strain evidence="8">IBRC-M10078</strain>
    </source>
</reference>
<organism evidence="7 8">
    <name type="scientific">Litchfieldia salsa</name>
    <dbReference type="NCBI Taxonomy" id="930152"/>
    <lineage>
        <taxon>Bacteria</taxon>
        <taxon>Bacillati</taxon>
        <taxon>Bacillota</taxon>
        <taxon>Bacilli</taxon>
        <taxon>Bacillales</taxon>
        <taxon>Bacillaceae</taxon>
        <taxon>Litchfieldia</taxon>
    </lineage>
</organism>
<keyword evidence="1" id="KW-0805">Transcription regulation</keyword>
<dbReference type="Pfam" id="PF13545">
    <property type="entry name" value="HTH_Crp_2"/>
    <property type="match status" value="1"/>
</dbReference>
<dbReference type="SUPFAM" id="SSF51206">
    <property type="entry name" value="cAMP-binding domain-like"/>
    <property type="match status" value="1"/>
</dbReference>
<dbReference type="PROSITE" id="PS50042">
    <property type="entry name" value="CNMP_BINDING_3"/>
    <property type="match status" value="1"/>
</dbReference>
<evidence type="ECO:0000256" key="4">
    <source>
        <dbReference type="ARBA" id="ARBA00023163"/>
    </source>
</evidence>
<accession>A0A1H0WVK3</accession>
<dbReference type="SUPFAM" id="SSF46785">
    <property type="entry name" value="Winged helix' DNA-binding domain"/>
    <property type="match status" value="1"/>
</dbReference>
<dbReference type="PRINTS" id="PR00034">
    <property type="entry name" value="HTHCRP"/>
</dbReference>
<dbReference type="GO" id="GO:0003677">
    <property type="term" value="F:DNA binding"/>
    <property type="evidence" value="ECO:0007669"/>
    <property type="project" value="UniProtKB-KW"/>
</dbReference>
<evidence type="ECO:0000313" key="7">
    <source>
        <dbReference type="EMBL" id="SDP94794.1"/>
    </source>
</evidence>
<dbReference type="EMBL" id="FNJU01000017">
    <property type="protein sequence ID" value="SDP94794.1"/>
    <property type="molecule type" value="Genomic_DNA"/>
</dbReference>
<dbReference type="InterPro" id="IPR012318">
    <property type="entry name" value="HTH_CRP"/>
</dbReference>
<dbReference type="SMART" id="SM00419">
    <property type="entry name" value="HTH_CRP"/>
    <property type="match status" value="1"/>
</dbReference>
<dbReference type="CDD" id="cd00038">
    <property type="entry name" value="CAP_ED"/>
    <property type="match status" value="1"/>
</dbReference>
<evidence type="ECO:0000313" key="8">
    <source>
        <dbReference type="Proteomes" id="UP000199159"/>
    </source>
</evidence>
<keyword evidence="2" id="KW-0238">DNA-binding</keyword>
<dbReference type="CDD" id="cd00092">
    <property type="entry name" value="HTH_CRP"/>
    <property type="match status" value="1"/>
</dbReference>
<name>A0A1H0WVK3_9BACI</name>
<dbReference type="InterPro" id="IPR036388">
    <property type="entry name" value="WH-like_DNA-bd_sf"/>
</dbReference>
<dbReference type="Pfam" id="PF00027">
    <property type="entry name" value="cNMP_binding"/>
    <property type="match status" value="1"/>
</dbReference>
<dbReference type="Proteomes" id="UP000199159">
    <property type="component" value="Unassembled WGS sequence"/>
</dbReference>
<evidence type="ECO:0000259" key="6">
    <source>
        <dbReference type="PROSITE" id="PS51063"/>
    </source>
</evidence>
<sequence>MAMVIQNNIQSQGFVDTFNGDISSFLSIDNFNKLKEIMRPKVVKAGTHLFWEGEKAEKMYFINSGQIKLRTSTEAGKEFLLGIKEEGSLLGEFGGCDDQVFYTYRAEVTESGEVSSILVSDLKKLLYQFGNFAVEFMNWLGWMNRVTQTKLHDVLFYDKSGTLASTLLRMSHSYGVKCSDGILLNIELTNKEIADFIGSTRESVNRLLNSWRKAGFIDIIGKQIVIIRPEELYSLCDSLSC</sequence>
<feature type="domain" description="HTH crp-type" evidence="6">
    <location>
        <begin position="157"/>
        <end position="230"/>
    </location>
</feature>
<dbReference type="RefSeq" id="WP_175490404.1">
    <property type="nucleotide sequence ID" value="NZ_FNJU01000017.1"/>
</dbReference>
<evidence type="ECO:0000256" key="1">
    <source>
        <dbReference type="ARBA" id="ARBA00023015"/>
    </source>
</evidence>
<evidence type="ECO:0000256" key="2">
    <source>
        <dbReference type="ARBA" id="ARBA00023125"/>
    </source>
</evidence>
<dbReference type="InterPro" id="IPR014710">
    <property type="entry name" value="RmlC-like_jellyroll"/>
</dbReference>
<keyword evidence="8" id="KW-1185">Reference proteome</keyword>
<keyword evidence="4" id="KW-0804">Transcription</keyword>
<dbReference type="PROSITE" id="PS51063">
    <property type="entry name" value="HTH_CRP_2"/>
    <property type="match status" value="1"/>
</dbReference>
<dbReference type="Gene3D" id="1.10.10.10">
    <property type="entry name" value="Winged helix-like DNA-binding domain superfamily/Winged helix DNA-binding domain"/>
    <property type="match status" value="1"/>
</dbReference>
<proteinExistence type="predicted"/>
<gene>
    <name evidence="7" type="ORF">SAMN05216565_11710</name>
</gene>
<protein>
    <submittedName>
        <fullName evidence="7">CRP/FNR family transcriptional regulator, anaerobic regulatory protein</fullName>
    </submittedName>
</protein>
<dbReference type="STRING" id="930152.SAMN05216565_11710"/>
<feature type="domain" description="Cyclic nucleotide-binding" evidence="5">
    <location>
        <begin position="22"/>
        <end position="94"/>
    </location>
</feature>
<keyword evidence="3" id="KW-0010">Activator</keyword>
<dbReference type="Gene3D" id="2.60.120.10">
    <property type="entry name" value="Jelly Rolls"/>
    <property type="match status" value="1"/>
</dbReference>